<evidence type="ECO:0000313" key="12">
    <source>
        <dbReference type="Proteomes" id="UP000192472"/>
    </source>
</evidence>
<dbReference type="InterPro" id="IPR036291">
    <property type="entry name" value="NAD(P)-bd_dom_sf"/>
</dbReference>
<feature type="domain" description="RCK N-terminal" evidence="9">
    <location>
        <begin position="118"/>
        <end position="237"/>
    </location>
</feature>
<gene>
    <name evidence="11" type="ORF">SAMN04488029_0242</name>
</gene>
<dbReference type="GO" id="GO:0005886">
    <property type="term" value="C:plasma membrane"/>
    <property type="evidence" value="ECO:0007669"/>
    <property type="project" value="UniProtKB-SubCell"/>
</dbReference>
<dbReference type="SUPFAM" id="SSF81324">
    <property type="entry name" value="Voltage-gated potassium channels"/>
    <property type="match status" value="1"/>
</dbReference>
<evidence type="ECO:0000256" key="3">
    <source>
        <dbReference type="ARBA" id="ARBA00022692"/>
    </source>
</evidence>
<evidence type="ECO:0000256" key="1">
    <source>
        <dbReference type="ARBA" id="ARBA00004651"/>
    </source>
</evidence>
<dbReference type="InterPro" id="IPR050721">
    <property type="entry name" value="Trk_Ktr_HKT_K-transport"/>
</dbReference>
<evidence type="ECO:0000256" key="4">
    <source>
        <dbReference type="ARBA" id="ARBA00022989"/>
    </source>
</evidence>
<dbReference type="Pfam" id="PF07885">
    <property type="entry name" value="Ion_trans_2"/>
    <property type="match status" value="1"/>
</dbReference>
<feature type="transmembrane region" description="Helical" evidence="8">
    <location>
        <begin position="46"/>
        <end position="63"/>
    </location>
</feature>
<keyword evidence="6 8" id="KW-0472">Membrane</keyword>
<feature type="transmembrane region" description="Helical" evidence="8">
    <location>
        <begin position="12"/>
        <end position="34"/>
    </location>
</feature>
<accession>A0A1W2G5U4</accession>
<sequence length="360" mass="41049">MLNASERRRVNRFIFGSIVGAIIYIVLITLLINFEKDSSQSSITDYHQAMWFTIATLTTVGYGDIYPVTLYGRFIGFIFVLTSVGIYGLLIGQITNLITTLKQNKMLGYNGTMFEQHVVMIGWSDFGQLVVEQLIGANKKVAIVTNIKSHIEHIHEKYDNNMVFTLYSDFENTDMLKKANIEESTVVFVNLDDDTEKLVFILNMKKVFENLEFVVTLENANLKNTFISAGVTNAISPHDISSKILASYMFEPDVAAYTEDIMSFAHTPTDYDIKQFLVTYDNPYLNKDYHESFDNIKKIYNGILIGMSKRDKNGKRQLIKNPEKKFTISLGDYLIIIVNGSSFQQIQSAFNVQEGYFKES</sequence>
<feature type="domain" description="Potassium channel" evidence="10">
    <location>
        <begin position="22"/>
        <end position="99"/>
    </location>
</feature>
<dbReference type="AlphaFoldDB" id="A0A1W2G5U4"/>
<evidence type="ECO:0000259" key="9">
    <source>
        <dbReference type="Pfam" id="PF02254"/>
    </source>
</evidence>
<keyword evidence="2" id="KW-0813">Transport</keyword>
<dbReference type="PRINTS" id="PR01333">
    <property type="entry name" value="2POREKCHANEL"/>
</dbReference>
<organism evidence="11 12">
    <name type="scientific">Reichenbachiella faecimaris</name>
    <dbReference type="NCBI Taxonomy" id="692418"/>
    <lineage>
        <taxon>Bacteria</taxon>
        <taxon>Pseudomonadati</taxon>
        <taxon>Bacteroidota</taxon>
        <taxon>Cytophagia</taxon>
        <taxon>Cytophagales</taxon>
        <taxon>Reichenbachiellaceae</taxon>
        <taxon>Reichenbachiella</taxon>
    </lineage>
</organism>
<dbReference type="Gene3D" id="3.40.50.720">
    <property type="entry name" value="NAD(P)-binding Rossmann-like Domain"/>
    <property type="match status" value="1"/>
</dbReference>
<keyword evidence="3 8" id="KW-0812">Transmembrane</keyword>
<evidence type="ECO:0000259" key="10">
    <source>
        <dbReference type="Pfam" id="PF07885"/>
    </source>
</evidence>
<dbReference type="InterPro" id="IPR003280">
    <property type="entry name" value="2pore_dom_K_chnl"/>
</dbReference>
<dbReference type="PANTHER" id="PTHR43833">
    <property type="entry name" value="POTASSIUM CHANNEL PROTEIN 2-RELATED-RELATED"/>
    <property type="match status" value="1"/>
</dbReference>
<dbReference type="SUPFAM" id="SSF51735">
    <property type="entry name" value="NAD(P)-binding Rossmann-fold domains"/>
    <property type="match status" value="1"/>
</dbReference>
<evidence type="ECO:0000313" key="11">
    <source>
        <dbReference type="EMBL" id="SMD31904.1"/>
    </source>
</evidence>
<dbReference type="GO" id="GO:0005267">
    <property type="term" value="F:potassium channel activity"/>
    <property type="evidence" value="ECO:0007669"/>
    <property type="project" value="InterPro"/>
</dbReference>
<feature type="transmembrane region" description="Helical" evidence="8">
    <location>
        <begin position="70"/>
        <end position="90"/>
    </location>
</feature>
<dbReference type="InterPro" id="IPR013099">
    <property type="entry name" value="K_chnl_dom"/>
</dbReference>
<dbReference type="RefSeq" id="WP_084370595.1">
    <property type="nucleotide sequence ID" value="NZ_FWYF01000001.1"/>
</dbReference>
<dbReference type="OrthoDB" id="9799090at2"/>
<dbReference type="Pfam" id="PF02254">
    <property type="entry name" value="TrkA_N"/>
    <property type="match status" value="1"/>
</dbReference>
<evidence type="ECO:0000256" key="7">
    <source>
        <dbReference type="ARBA" id="ARBA00023303"/>
    </source>
</evidence>
<dbReference type="STRING" id="692418.SAMN04488029_0242"/>
<protein>
    <submittedName>
        <fullName evidence="11">Voltage-gated potassium channel</fullName>
    </submittedName>
</protein>
<dbReference type="PANTHER" id="PTHR43833:SF9">
    <property type="entry name" value="POTASSIUM CHANNEL PROTEIN YUGO-RELATED"/>
    <property type="match status" value="1"/>
</dbReference>
<keyword evidence="4 8" id="KW-1133">Transmembrane helix</keyword>
<keyword evidence="7 11" id="KW-0407">Ion channel</keyword>
<name>A0A1W2G5U4_REIFA</name>
<keyword evidence="5" id="KW-0406">Ion transport</keyword>
<evidence type="ECO:0000256" key="5">
    <source>
        <dbReference type="ARBA" id="ARBA00023065"/>
    </source>
</evidence>
<reference evidence="11 12" key="1">
    <citation type="submission" date="2017-04" db="EMBL/GenBank/DDBJ databases">
        <authorList>
            <person name="Afonso C.L."/>
            <person name="Miller P.J."/>
            <person name="Scott M.A."/>
            <person name="Spackman E."/>
            <person name="Goraichik I."/>
            <person name="Dimitrov K.M."/>
            <person name="Suarez D.L."/>
            <person name="Swayne D.E."/>
        </authorList>
    </citation>
    <scope>NUCLEOTIDE SEQUENCE [LARGE SCALE GENOMIC DNA]</scope>
    <source>
        <strain evidence="11 12">DSM 26133</strain>
    </source>
</reference>
<dbReference type="Proteomes" id="UP000192472">
    <property type="component" value="Unassembled WGS sequence"/>
</dbReference>
<evidence type="ECO:0000256" key="8">
    <source>
        <dbReference type="SAM" id="Phobius"/>
    </source>
</evidence>
<evidence type="ECO:0000256" key="6">
    <source>
        <dbReference type="ARBA" id="ARBA00023136"/>
    </source>
</evidence>
<dbReference type="EMBL" id="FWYF01000001">
    <property type="protein sequence ID" value="SMD31904.1"/>
    <property type="molecule type" value="Genomic_DNA"/>
</dbReference>
<dbReference type="InterPro" id="IPR003148">
    <property type="entry name" value="RCK_N"/>
</dbReference>
<proteinExistence type="predicted"/>
<evidence type="ECO:0000256" key="2">
    <source>
        <dbReference type="ARBA" id="ARBA00022448"/>
    </source>
</evidence>
<comment type="subcellular location">
    <subcellularLocation>
        <location evidence="1">Cell membrane</location>
        <topology evidence="1">Multi-pass membrane protein</topology>
    </subcellularLocation>
</comment>
<keyword evidence="12" id="KW-1185">Reference proteome</keyword>
<dbReference type="Gene3D" id="1.10.287.70">
    <property type="match status" value="1"/>
</dbReference>